<dbReference type="Pfam" id="PF05171">
    <property type="entry name" value="HemS"/>
    <property type="match status" value="1"/>
</dbReference>
<accession>A0A9J7APZ1</accession>
<evidence type="ECO:0000313" key="2">
    <source>
        <dbReference type="EMBL" id="UUX49230.1"/>
    </source>
</evidence>
<dbReference type="GO" id="GO:0006826">
    <property type="term" value="P:iron ion transport"/>
    <property type="evidence" value="ECO:0007669"/>
    <property type="project" value="InterPro"/>
</dbReference>
<organism evidence="2 3">
    <name type="scientific">Nisaea acidiphila</name>
    <dbReference type="NCBI Taxonomy" id="1862145"/>
    <lineage>
        <taxon>Bacteria</taxon>
        <taxon>Pseudomonadati</taxon>
        <taxon>Pseudomonadota</taxon>
        <taxon>Alphaproteobacteria</taxon>
        <taxon>Rhodospirillales</taxon>
        <taxon>Thalassobaculaceae</taxon>
        <taxon>Nisaea</taxon>
    </lineage>
</organism>
<dbReference type="AlphaFoldDB" id="A0A9J7APZ1"/>
<gene>
    <name evidence="2" type="ORF">NUH88_17730</name>
</gene>
<dbReference type="RefSeq" id="WP_257767774.1">
    <property type="nucleotide sequence ID" value="NZ_CP102480.1"/>
</dbReference>
<evidence type="ECO:0000313" key="3">
    <source>
        <dbReference type="Proteomes" id="UP001060336"/>
    </source>
</evidence>
<dbReference type="InterPro" id="IPR007845">
    <property type="entry name" value="HemS/ChuX_dom"/>
</dbReference>
<dbReference type="SUPFAM" id="SSF144064">
    <property type="entry name" value="Heme iron utilization protein-like"/>
    <property type="match status" value="1"/>
</dbReference>
<reference evidence="2" key="1">
    <citation type="submission" date="2022-08" db="EMBL/GenBank/DDBJ databases">
        <title>Nisaea acidiphila sp. nov., isolated from a marine algal debris and emended description of the genus Nisaea Urios et al. 2008.</title>
        <authorList>
            <person name="Kwon K."/>
        </authorList>
    </citation>
    <scope>NUCLEOTIDE SEQUENCE</scope>
    <source>
        <strain evidence="2">MEBiC11861</strain>
    </source>
</reference>
<name>A0A9J7APZ1_9PROT</name>
<keyword evidence="3" id="KW-1185">Reference proteome</keyword>
<dbReference type="KEGG" id="naci:NUH88_17730"/>
<protein>
    <recommendedName>
        <fullName evidence="1">Haemin-degrading HemS/ChuX domain-containing protein</fullName>
    </recommendedName>
</protein>
<sequence length="298" mass="31905">MSEHQRDTSVPGSVDPGTVLEEWRALLATGEHLHAPDIARRLGVSEAALLAARAGTGAVRLSVDPIRVLAPLADCGRVLCAFANECGVHMPLGDVSVTAGIDGVLRISGSHMSAEIDDGAVAEIFLFEDHDPNHGNTRSLQFFSSTGAPVFKTFVFHKSRFDALRRHCHELANEDQSRVPRPLAATPGFDPLAVSLNNDANAQHIPGSAYQETISSFLGDGGAFEIEAVCRHARVTWHGTISGARFDRGMLHLHETDLRSHLRLAPLAIAHRTAKGGLSLGISASGSSERRLRIGVEN</sequence>
<feature type="domain" description="Haemin-degrading HemS/ChuX" evidence="1">
    <location>
        <begin position="43"/>
        <end position="167"/>
    </location>
</feature>
<dbReference type="Gene3D" id="3.40.1570.10">
    <property type="entry name" value="HemS/ChuS/ChuX like domains"/>
    <property type="match status" value="1"/>
</dbReference>
<dbReference type="EMBL" id="CP102480">
    <property type="protein sequence ID" value="UUX49230.1"/>
    <property type="molecule type" value="Genomic_DNA"/>
</dbReference>
<dbReference type="Proteomes" id="UP001060336">
    <property type="component" value="Chromosome"/>
</dbReference>
<dbReference type="InterPro" id="IPR053733">
    <property type="entry name" value="Heme_Transport_Util_sf"/>
</dbReference>
<evidence type="ECO:0000259" key="1">
    <source>
        <dbReference type="Pfam" id="PF05171"/>
    </source>
</evidence>
<proteinExistence type="predicted"/>